<evidence type="ECO:0000313" key="1">
    <source>
        <dbReference type="EMBL" id="CAG6776951.1"/>
    </source>
</evidence>
<protein>
    <submittedName>
        <fullName evidence="1">Uncharacterized protein</fullName>
    </submittedName>
</protein>
<reference evidence="1" key="1">
    <citation type="submission" date="2021-05" db="EMBL/GenBank/DDBJ databases">
        <authorList>
            <person name="Alioto T."/>
            <person name="Alioto T."/>
            <person name="Gomez Garrido J."/>
        </authorList>
    </citation>
    <scope>NUCLEOTIDE SEQUENCE</scope>
</reference>
<sequence>MMNNVKTFRLGAPVFNGIISLQRHSFLHFACPFRFTIQVTTTNFTQIKDTEQKALAKSLAKILKLQKLELSNDSIKIKKKKRGIKKKKYLTNIPTVETL</sequence>
<dbReference type="AlphaFoldDB" id="A0A8D9F4H6"/>
<proteinExistence type="predicted"/>
<name>A0A8D9F4H6_9HEMI</name>
<organism evidence="1">
    <name type="scientific">Cacopsylla melanoneura</name>
    <dbReference type="NCBI Taxonomy" id="428564"/>
    <lineage>
        <taxon>Eukaryota</taxon>
        <taxon>Metazoa</taxon>
        <taxon>Ecdysozoa</taxon>
        <taxon>Arthropoda</taxon>
        <taxon>Hexapoda</taxon>
        <taxon>Insecta</taxon>
        <taxon>Pterygota</taxon>
        <taxon>Neoptera</taxon>
        <taxon>Paraneoptera</taxon>
        <taxon>Hemiptera</taxon>
        <taxon>Sternorrhyncha</taxon>
        <taxon>Psylloidea</taxon>
        <taxon>Psyllidae</taxon>
        <taxon>Psyllinae</taxon>
        <taxon>Cacopsylla</taxon>
    </lineage>
</organism>
<accession>A0A8D9F4H6</accession>
<dbReference type="EMBL" id="HBUF01603786">
    <property type="protein sequence ID" value="CAG6776951.1"/>
    <property type="molecule type" value="Transcribed_RNA"/>
</dbReference>